<name>A0A3B0A401_9ACTN</name>
<organism evidence="2 3">
    <name type="scientific">Micromonospora costi</name>
    <dbReference type="NCBI Taxonomy" id="1530042"/>
    <lineage>
        <taxon>Bacteria</taxon>
        <taxon>Bacillati</taxon>
        <taxon>Actinomycetota</taxon>
        <taxon>Actinomycetes</taxon>
        <taxon>Micromonosporales</taxon>
        <taxon>Micromonosporaceae</taxon>
        <taxon>Micromonospora</taxon>
    </lineage>
</organism>
<keyword evidence="3" id="KW-1185">Reference proteome</keyword>
<proteinExistence type="predicted"/>
<evidence type="ECO:0000313" key="2">
    <source>
        <dbReference type="EMBL" id="RKN55345.1"/>
    </source>
</evidence>
<gene>
    <name evidence="2" type="ORF">D7193_11745</name>
</gene>
<reference evidence="2 3" key="1">
    <citation type="journal article" date="2015" name="Int. J. Syst. Evol. Microbiol.">
        <title>Micromonospora costi sp. nov., isolated from a leaf of Costus speciosus.</title>
        <authorList>
            <person name="Thawai C."/>
        </authorList>
    </citation>
    <scope>NUCLEOTIDE SEQUENCE [LARGE SCALE GENOMIC DNA]</scope>
    <source>
        <strain evidence="2 3">CS1-12</strain>
    </source>
</reference>
<dbReference type="Proteomes" id="UP000279968">
    <property type="component" value="Unassembled WGS sequence"/>
</dbReference>
<feature type="region of interest" description="Disordered" evidence="1">
    <location>
        <begin position="1"/>
        <end position="32"/>
    </location>
</feature>
<accession>A0A3B0A401</accession>
<comment type="caution">
    <text evidence="2">The sequence shown here is derived from an EMBL/GenBank/DDBJ whole genome shotgun (WGS) entry which is preliminary data.</text>
</comment>
<evidence type="ECO:0000313" key="3">
    <source>
        <dbReference type="Proteomes" id="UP000279968"/>
    </source>
</evidence>
<dbReference type="AlphaFoldDB" id="A0A3B0A401"/>
<dbReference type="EMBL" id="RBAN01000002">
    <property type="protein sequence ID" value="RKN55345.1"/>
    <property type="molecule type" value="Genomic_DNA"/>
</dbReference>
<evidence type="ECO:0000256" key="1">
    <source>
        <dbReference type="SAM" id="MobiDB-lite"/>
    </source>
</evidence>
<sequence length="135" mass="14508">MSERPDPERPVMPGCRGVGPQAARGQRGGERGRVRLGGVRALPLAVGGGARVCELALRTGGTRVGVPGALLQLPRLLAQRGDRLLRPVPLAGHGGEPRRASAPWRCRTSWAWPRLGRPRWPHGTAGARMWTSPRP</sequence>
<protein>
    <submittedName>
        <fullName evidence="2">Uncharacterized protein</fullName>
    </submittedName>
</protein>